<proteinExistence type="predicted"/>
<accession>A0A2U1UYS1</accession>
<organism evidence="1 2">
    <name type="scientific">Teichococcus aestuarii</name>
    <dbReference type="NCBI Taxonomy" id="568898"/>
    <lineage>
        <taxon>Bacteria</taxon>
        <taxon>Pseudomonadati</taxon>
        <taxon>Pseudomonadota</taxon>
        <taxon>Alphaproteobacteria</taxon>
        <taxon>Acetobacterales</taxon>
        <taxon>Roseomonadaceae</taxon>
        <taxon>Roseomonas</taxon>
    </lineage>
</organism>
<dbReference type="Proteomes" id="UP000245048">
    <property type="component" value="Unassembled WGS sequence"/>
</dbReference>
<dbReference type="OrthoDB" id="9866828at2"/>
<comment type="caution">
    <text evidence="1">The sequence shown here is derived from an EMBL/GenBank/DDBJ whole genome shotgun (WGS) entry which is preliminary data.</text>
</comment>
<evidence type="ECO:0000313" key="1">
    <source>
        <dbReference type="EMBL" id="PWC26805.1"/>
    </source>
</evidence>
<dbReference type="AlphaFoldDB" id="A0A2U1UYS1"/>
<dbReference type="RefSeq" id="WP_109518955.1">
    <property type="nucleotide sequence ID" value="NZ_JBHSCH010000047.1"/>
</dbReference>
<name>A0A2U1UYS1_9PROT</name>
<reference evidence="2" key="1">
    <citation type="submission" date="2017-10" db="EMBL/GenBank/DDBJ databases">
        <authorList>
            <person name="Toshchakov S.V."/>
            <person name="Goeva M.A."/>
        </authorList>
    </citation>
    <scope>NUCLEOTIDE SEQUENCE [LARGE SCALE GENOMIC DNA]</scope>
    <source>
        <strain evidence="2">JR1/69-1-13</strain>
    </source>
</reference>
<keyword evidence="2" id="KW-1185">Reference proteome</keyword>
<evidence type="ECO:0000313" key="2">
    <source>
        <dbReference type="Proteomes" id="UP000245048"/>
    </source>
</evidence>
<gene>
    <name evidence="1" type="ORF">CR165_21325</name>
</gene>
<dbReference type="EMBL" id="PDOA01000024">
    <property type="protein sequence ID" value="PWC26805.1"/>
    <property type="molecule type" value="Genomic_DNA"/>
</dbReference>
<protein>
    <submittedName>
        <fullName evidence="1">Uncharacterized protein</fullName>
    </submittedName>
</protein>
<sequence>MPIEISKRTLPPLEESIALMNNAPSSDANQLSYDGHPWSHHLSQLQIRPDGGSQVPAGALGG</sequence>